<evidence type="ECO:0000313" key="1">
    <source>
        <dbReference type="EMBL" id="KNZ54336.1"/>
    </source>
</evidence>
<dbReference type="Proteomes" id="UP000037035">
    <property type="component" value="Unassembled WGS sequence"/>
</dbReference>
<gene>
    <name evidence="1" type="ORF">VP01_2973g1</name>
</gene>
<sequence length="178" mass="20163">MSFKINQKVQGNQPLNNVPLAELNPQFHMMLDDTLNSKQDFFQAQSEPLTAIHPASTPKKGGTSSKFQKFSPLISKKKPNQICWKITQRIFLTLRSAFSHILWGIFKVSTHHGQPTLTSQALITKANVNTLKDSWADPILKNSPRFFSALKNFQQIAGTGGYNFMNFNQNYLDDMETT</sequence>
<dbReference type="AlphaFoldDB" id="A0A0L6V0R9"/>
<reference evidence="1 2" key="1">
    <citation type="submission" date="2015-08" db="EMBL/GenBank/DDBJ databases">
        <title>Next Generation Sequencing and Analysis of the Genome of Puccinia sorghi L Schw, the Causal Agent of Maize Common Rust.</title>
        <authorList>
            <person name="Rochi L."/>
            <person name="Burguener G."/>
            <person name="Darino M."/>
            <person name="Turjanski A."/>
            <person name="Kreff E."/>
            <person name="Dieguez M.J."/>
            <person name="Sacco F."/>
        </authorList>
    </citation>
    <scope>NUCLEOTIDE SEQUENCE [LARGE SCALE GENOMIC DNA]</scope>
    <source>
        <strain evidence="1 2">RO10H11247</strain>
    </source>
</reference>
<dbReference type="EMBL" id="LAVV01007916">
    <property type="protein sequence ID" value="KNZ54336.1"/>
    <property type="molecule type" value="Genomic_DNA"/>
</dbReference>
<organism evidence="1 2">
    <name type="scientific">Puccinia sorghi</name>
    <dbReference type="NCBI Taxonomy" id="27349"/>
    <lineage>
        <taxon>Eukaryota</taxon>
        <taxon>Fungi</taxon>
        <taxon>Dikarya</taxon>
        <taxon>Basidiomycota</taxon>
        <taxon>Pucciniomycotina</taxon>
        <taxon>Pucciniomycetes</taxon>
        <taxon>Pucciniales</taxon>
        <taxon>Pucciniaceae</taxon>
        <taxon>Puccinia</taxon>
    </lineage>
</organism>
<name>A0A0L6V0R9_9BASI</name>
<protein>
    <submittedName>
        <fullName evidence="1">Uncharacterized protein</fullName>
    </submittedName>
</protein>
<dbReference type="VEuPathDB" id="FungiDB:VP01_2973g1"/>
<accession>A0A0L6V0R9</accession>
<proteinExistence type="predicted"/>
<comment type="caution">
    <text evidence="1">The sequence shown here is derived from an EMBL/GenBank/DDBJ whole genome shotgun (WGS) entry which is preliminary data.</text>
</comment>
<evidence type="ECO:0000313" key="2">
    <source>
        <dbReference type="Proteomes" id="UP000037035"/>
    </source>
</evidence>
<keyword evidence="2" id="KW-1185">Reference proteome</keyword>